<evidence type="ECO:0000313" key="3">
    <source>
        <dbReference type="Proteomes" id="UP000217979"/>
    </source>
</evidence>
<name>A0A291DUD5_9ENTR</name>
<keyword evidence="1" id="KW-0812">Transmembrane</keyword>
<accession>A0A291DUD5</accession>
<dbReference type="EMBL" id="CP023525">
    <property type="protein sequence ID" value="ATF91424.1"/>
    <property type="molecule type" value="Genomic_DNA"/>
</dbReference>
<proteinExistence type="predicted"/>
<dbReference type="RefSeq" id="WP_061278019.1">
    <property type="nucleotide sequence ID" value="NZ_CP023525.1"/>
</dbReference>
<gene>
    <name evidence="2" type="ORF">CO704_04695</name>
</gene>
<feature type="transmembrane region" description="Helical" evidence="1">
    <location>
        <begin position="213"/>
        <end position="232"/>
    </location>
</feature>
<protein>
    <submittedName>
        <fullName evidence="2">Uncharacterized protein</fullName>
    </submittedName>
</protein>
<keyword evidence="1" id="KW-1133">Transmembrane helix</keyword>
<keyword evidence="1" id="KW-0472">Membrane</keyword>
<evidence type="ECO:0000313" key="2">
    <source>
        <dbReference type="EMBL" id="ATF91424.1"/>
    </source>
</evidence>
<sequence length="250" mass="27288">MSASPAYVDALNKFIEKLPGATEKMGSFIESMGTFFDGLTKDLRIDSISAKLDGVDLKDYRAEGYATRQAAATPELVPFYAEEYHQIAGNLNFDADTAAKQSERYQVSLYRLETVFDILREKAGSGLAQNLVQPFETLTNTILVSFPKIEPTVNNVLSVLGDIANVVGSAINGTIGWVTQLIEWWQMLDGSTQTVIATVAGMIAIWYGLNTAFMASPVGFVLALATAIGLLYDDYMKWRDGGESLINWGA</sequence>
<evidence type="ECO:0000256" key="1">
    <source>
        <dbReference type="SAM" id="Phobius"/>
    </source>
</evidence>
<dbReference type="Proteomes" id="UP000217979">
    <property type="component" value="Chromosome"/>
</dbReference>
<organism evidence="2 3">
    <name type="scientific">Cedecea neteri</name>
    <dbReference type="NCBI Taxonomy" id="158822"/>
    <lineage>
        <taxon>Bacteria</taxon>
        <taxon>Pseudomonadati</taxon>
        <taxon>Pseudomonadota</taxon>
        <taxon>Gammaproteobacteria</taxon>
        <taxon>Enterobacterales</taxon>
        <taxon>Enterobacteriaceae</taxon>
        <taxon>Cedecea</taxon>
    </lineage>
</organism>
<dbReference type="AlphaFoldDB" id="A0A291DUD5"/>
<reference evidence="2 3" key="1">
    <citation type="submission" date="2017-09" db="EMBL/GenBank/DDBJ databases">
        <title>FDA dAtabase for Regulatory Grade micrObial Sequences (FDA-ARGOS): Supporting development and validation of Infectious Disease Dx tests.</title>
        <authorList>
            <person name="Minogue T."/>
            <person name="Wolcott M."/>
            <person name="Wasieloski L."/>
            <person name="Aguilar W."/>
            <person name="Moore D."/>
            <person name="Tallon L."/>
            <person name="Sadzewicz L."/>
            <person name="Ott S."/>
            <person name="Zhao X."/>
            <person name="Nagaraj S."/>
            <person name="Vavikolanu K."/>
            <person name="Aluvathingal J."/>
            <person name="Nadendla S."/>
            <person name="Sichtig H."/>
        </authorList>
    </citation>
    <scope>NUCLEOTIDE SEQUENCE [LARGE SCALE GENOMIC DNA]</scope>
    <source>
        <strain evidence="2 3">FDAARGOS_392</strain>
    </source>
</reference>